<evidence type="ECO:0000313" key="5">
    <source>
        <dbReference type="Proteomes" id="UP000030641"/>
    </source>
</evidence>
<gene>
    <name evidence="4" type="ORF">AUEXF2481DRAFT_6576</name>
</gene>
<evidence type="ECO:0000256" key="1">
    <source>
        <dbReference type="ARBA" id="ARBA00006133"/>
    </source>
</evidence>
<comment type="similarity">
    <text evidence="1">Belongs to the TEL2 family.</text>
</comment>
<dbReference type="InterPro" id="IPR051970">
    <property type="entry name" value="TEL2_Regulation"/>
</dbReference>
<dbReference type="Gene3D" id="1.25.40.720">
    <property type="entry name" value="Telomere length regulation protein 2, C-terminal domain"/>
    <property type="match status" value="2"/>
</dbReference>
<name>A0A074YHC7_AURSE</name>
<dbReference type="PANTHER" id="PTHR15830">
    <property type="entry name" value="TELOMERE LENGTH REGULATION PROTEIN TEL2 FAMILY MEMBER"/>
    <property type="match status" value="1"/>
</dbReference>
<dbReference type="InterPro" id="IPR038528">
    <property type="entry name" value="TEL2_C_sf"/>
</dbReference>
<organism evidence="4 5">
    <name type="scientific">Aureobasidium subglaciale (strain EXF-2481)</name>
    <name type="common">Aureobasidium pullulans var. subglaciale</name>
    <dbReference type="NCBI Taxonomy" id="1043005"/>
    <lineage>
        <taxon>Eukaryota</taxon>
        <taxon>Fungi</taxon>
        <taxon>Dikarya</taxon>
        <taxon>Ascomycota</taxon>
        <taxon>Pezizomycotina</taxon>
        <taxon>Dothideomycetes</taxon>
        <taxon>Dothideomycetidae</taxon>
        <taxon>Dothideales</taxon>
        <taxon>Saccotheciaceae</taxon>
        <taxon>Aureobasidium</taxon>
    </lineage>
</organism>
<keyword evidence="5" id="KW-1185">Reference proteome</keyword>
<evidence type="ECO:0000313" key="4">
    <source>
        <dbReference type="EMBL" id="KEQ93497.1"/>
    </source>
</evidence>
<dbReference type="HOGENOM" id="CLU_005799_0_0_1"/>
<dbReference type="GO" id="GO:0005829">
    <property type="term" value="C:cytosol"/>
    <property type="evidence" value="ECO:0007669"/>
    <property type="project" value="TreeGrafter"/>
</dbReference>
<dbReference type="InterPro" id="IPR019337">
    <property type="entry name" value="Telomere_length_regulation_dom"/>
</dbReference>
<dbReference type="Pfam" id="PF10193">
    <property type="entry name" value="Telomere_reg-2"/>
    <property type="match status" value="1"/>
</dbReference>
<dbReference type="OrthoDB" id="10258062at2759"/>
<dbReference type="RefSeq" id="XP_013341947.1">
    <property type="nucleotide sequence ID" value="XM_013486493.1"/>
</dbReference>
<accession>A0A074YHC7</accession>
<reference evidence="4 5" key="1">
    <citation type="journal article" date="2014" name="BMC Genomics">
        <title>Genome sequencing of four Aureobasidium pullulans varieties: biotechnological potential, stress tolerance, and description of new species.</title>
        <authorList>
            <person name="Gostin Ar C."/>
            <person name="Ohm R.A."/>
            <person name="Kogej T."/>
            <person name="Sonjak S."/>
            <person name="Turk M."/>
            <person name="Zajc J."/>
            <person name="Zalar P."/>
            <person name="Grube M."/>
            <person name="Sun H."/>
            <person name="Han J."/>
            <person name="Sharma A."/>
            <person name="Chiniquy J."/>
            <person name="Ngan C.Y."/>
            <person name="Lipzen A."/>
            <person name="Barry K."/>
            <person name="Grigoriev I.V."/>
            <person name="Gunde-Cimerman N."/>
        </authorList>
    </citation>
    <scope>NUCLEOTIDE SEQUENCE [LARGE SCALE GENOMIC DNA]</scope>
    <source>
        <strain evidence="4 5">EXF-2481</strain>
    </source>
</reference>
<evidence type="ECO:0000259" key="3">
    <source>
        <dbReference type="Pfam" id="PF10193"/>
    </source>
</evidence>
<dbReference type="STRING" id="1043005.A0A074YHC7"/>
<dbReference type="PANTHER" id="PTHR15830:SF10">
    <property type="entry name" value="TELOMERE LENGTH REGULATION PROTEIN TEL2 HOMOLOG"/>
    <property type="match status" value="1"/>
</dbReference>
<feature type="region of interest" description="Disordered" evidence="2">
    <location>
        <begin position="535"/>
        <end position="606"/>
    </location>
</feature>
<protein>
    <recommendedName>
        <fullName evidence="3">Telomere length regulation protein conserved domain-containing protein</fullName>
    </recommendedName>
</protein>
<dbReference type="GO" id="GO:0051083">
    <property type="term" value="P:'de novo' cotranslational protein folding"/>
    <property type="evidence" value="ECO:0007669"/>
    <property type="project" value="TreeGrafter"/>
</dbReference>
<dbReference type="GeneID" id="25370144"/>
<evidence type="ECO:0000256" key="2">
    <source>
        <dbReference type="SAM" id="MobiDB-lite"/>
    </source>
</evidence>
<feature type="compositionally biased region" description="Acidic residues" evidence="2">
    <location>
        <begin position="573"/>
        <end position="583"/>
    </location>
</feature>
<dbReference type="AlphaFoldDB" id="A0A074YHC7"/>
<proteinExistence type="inferred from homology"/>
<dbReference type="EMBL" id="KL584765">
    <property type="protein sequence ID" value="KEQ93497.1"/>
    <property type="molecule type" value="Genomic_DNA"/>
</dbReference>
<dbReference type="GO" id="GO:0042162">
    <property type="term" value="F:telomeric DNA binding"/>
    <property type="evidence" value="ECO:0007669"/>
    <property type="project" value="TreeGrafter"/>
</dbReference>
<dbReference type="FunFam" id="1.25.40.720:FF:000007">
    <property type="entry name" value="WGS project CABT00000000 data, contig 2.6"/>
    <property type="match status" value="1"/>
</dbReference>
<sequence length="979" mass="108220">MGDFLTAVSSISLRSKPNAESSNIAEALPNRPRIRTVRNSPTSVEEVLQILRSSPAEDDLKDLLLFLNHGSQKSAGFDIRTPTPASAKVVTELINTTLSDFWGSDDQTDLLLIDCLRSVAGIGAALAKLRLLISQHRSTQQGVKRAESARPLSDTISVFSQLLSSDSLAQDVYSDIDRLVESQAKRVLLWKEFLTLVGTGKILATTAEAEDAIKTVGGEYEPSWLVDGPKYSAWLGRNVSTMMRNTTKINHTSKAAAQLCGKALGIGYPVRVVEEIHAQSSFSSPDTGPVLQLLLQSLQVHEQKQFLNSTFKVLSNRSLSLVALPDFDDNLTETPSAIAATSAAISSLIGDNEAMRTHLETWLSDPVQNASETFALRRATVSAFAHASKGTSNMLEDPVQDLVEKTMKRFGDNLFIKHSPILQQEACAQILLLVAGYAHRAQPMSLFIMARSSAHLNGMSNRLNSSSPRARFLGMIVGMAISDLVDKPGSKMDFDIDDLKTAEGKWYQRLVKVNDEVGSYTDIKEVFSINKTETSDKNLDTTKPRSTKAPAPPKPKAKPLIQEELQGPRIMEVLDDSDEDDDLIPYAKPDSDPEDEDDDPTMINRDKPKAPVYIRDLMAGLNDSENYDKHSLALNSAAALIRRKTSFGKEVSDHALELATILVGLGDTFDMDNFLELRLQALIAVLVASPAQMAPWFARQVFDGDYSLSQRTTILSVLGLGARELAGYKDEDEELNPTMAATSFPSKQLPERLHKMYAAERNAPVALIASKLERSMIQPMALDAADKMSGPNILKVRTFSSRMEVEKKRKKTIPNALAKMVAERFFFPLTGRWWQNLQAYGSESVHFQPFLLSTYLKTLALILHASGTGTICLPQMTAEFWELILSVRTKALADVSVLEAVLFATLTLLDMNEDKRRLAEEHSKQLIETQEWVELVFDRVGGGDEEGERIRMLAASVLMKTREVVDKYQRLLIGDLVDY</sequence>
<feature type="domain" description="Telomere length regulation protein conserved" evidence="3">
    <location>
        <begin position="611"/>
        <end position="722"/>
    </location>
</feature>
<dbReference type="GO" id="GO:0051879">
    <property type="term" value="F:Hsp90 protein binding"/>
    <property type="evidence" value="ECO:0007669"/>
    <property type="project" value="TreeGrafter"/>
</dbReference>
<dbReference type="OMA" id="AGIMVKL"/>
<dbReference type="InParanoid" id="A0A074YHC7"/>
<dbReference type="Proteomes" id="UP000030641">
    <property type="component" value="Unassembled WGS sequence"/>
</dbReference>